<keyword evidence="1" id="KW-1133">Transmembrane helix</keyword>
<dbReference type="Proteomes" id="UP001279734">
    <property type="component" value="Unassembled WGS sequence"/>
</dbReference>
<protein>
    <submittedName>
        <fullName evidence="2">Uncharacterized protein</fullName>
    </submittedName>
</protein>
<keyword evidence="3" id="KW-1185">Reference proteome</keyword>
<sequence>MTRIIAWIYVPSQCHIVIKTDSSKSKNCRGQTCYFDGAQVEFINNLHCFNPRHPKEKEKEKESKKHHAILVSVILVDLVQICWIIFSQFMLLHLIKAAAI</sequence>
<evidence type="ECO:0000256" key="1">
    <source>
        <dbReference type="SAM" id="Phobius"/>
    </source>
</evidence>
<proteinExistence type="predicted"/>
<keyword evidence="1" id="KW-0472">Membrane</keyword>
<keyword evidence="1" id="KW-0812">Transmembrane</keyword>
<gene>
    <name evidence="2" type="ORF">Nepgr_018172</name>
</gene>
<reference evidence="2" key="1">
    <citation type="submission" date="2023-05" db="EMBL/GenBank/DDBJ databases">
        <title>Nepenthes gracilis genome sequencing.</title>
        <authorList>
            <person name="Fukushima K."/>
        </authorList>
    </citation>
    <scope>NUCLEOTIDE SEQUENCE</scope>
    <source>
        <strain evidence="2">SING2019-196</strain>
    </source>
</reference>
<dbReference type="AlphaFoldDB" id="A0AAD3ST79"/>
<comment type="caution">
    <text evidence="2">The sequence shown here is derived from an EMBL/GenBank/DDBJ whole genome shotgun (WGS) entry which is preliminary data.</text>
</comment>
<evidence type="ECO:0000313" key="2">
    <source>
        <dbReference type="EMBL" id="GMH16331.1"/>
    </source>
</evidence>
<organism evidence="2 3">
    <name type="scientific">Nepenthes gracilis</name>
    <name type="common">Slender pitcher plant</name>
    <dbReference type="NCBI Taxonomy" id="150966"/>
    <lineage>
        <taxon>Eukaryota</taxon>
        <taxon>Viridiplantae</taxon>
        <taxon>Streptophyta</taxon>
        <taxon>Embryophyta</taxon>
        <taxon>Tracheophyta</taxon>
        <taxon>Spermatophyta</taxon>
        <taxon>Magnoliopsida</taxon>
        <taxon>eudicotyledons</taxon>
        <taxon>Gunneridae</taxon>
        <taxon>Pentapetalae</taxon>
        <taxon>Caryophyllales</taxon>
        <taxon>Nepenthaceae</taxon>
        <taxon>Nepenthes</taxon>
    </lineage>
</organism>
<evidence type="ECO:0000313" key="3">
    <source>
        <dbReference type="Proteomes" id="UP001279734"/>
    </source>
</evidence>
<dbReference type="EMBL" id="BSYO01000016">
    <property type="protein sequence ID" value="GMH16331.1"/>
    <property type="molecule type" value="Genomic_DNA"/>
</dbReference>
<feature type="transmembrane region" description="Helical" evidence="1">
    <location>
        <begin position="67"/>
        <end position="86"/>
    </location>
</feature>
<name>A0AAD3ST79_NEPGR</name>
<accession>A0AAD3ST79</accession>